<dbReference type="Proteomes" id="UP000000238">
    <property type="component" value="Chromosome"/>
</dbReference>
<dbReference type="PROSITE" id="PS50231">
    <property type="entry name" value="RICIN_B_LECTIN"/>
    <property type="match status" value="2"/>
</dbReference>
<feature type="domain" description="Ricin B lectin" evidence="2">
    <location>
        <begin position="456"/>
        <end position="582"/>
    </location>
</feature>
<evidence type="ECO:0000313" key="4">
    <source>
        <dbReference type="Proteomes" id="UP000000238"/>
    </source>
</evidence>
<dbReference type="CAZy" id="CBM13">
    <property type="family name" value="Carbohydrate-Binding Module Family 13"/>
</dbReference>
<dbReference type="eggNOG" id="COG4733">
    <property type="taxonomic scope" value="Bacteria"/>
</dbReference>
<dbReference type="GO" id="GO:0030246">
    <property type="term" value="F:carbohydrate binding"/>
    <property type="evidence" value="ECO:0007669"/>
    <property type="project" value="UniProtKB-KW"/>
</dbReference>
<dbReference type="AlphaFoldDB" id="Q2SQJ8"/>
<dbReference type="Gene3D" id="2.80.10.50">
    <property type="match status" value="2"/>
</dbReference>
<keyword evidence="1" id="KW-0732">Signal</keyword>
<gene>
    <name evidence="3" type="ordered locus">HCH_00157</name>
</gene>
<dbReference type="STRING" id="349521.HCH_00157"/>
<dbReference type="InterPro" id="IPR000772">
    <property type="entry name" value="Ricin_B_lectin"/>
</dbReference>
<dbReference type="Pfam" id="PF00652">
    <property type="entry name" value="Ricin_B_lectin"/>
    <property type="match status" value="2"/>
</dbReference>
<dbReference type="HOGENOM" id="CLU_386744_0_0_6"/>
<organism evidence="3 4">
    <name type="scientific">Hahella chejuensis (strain KCTC 2396)</name>
    <dbReference type="NCBI Taxonomy" id="349521"/>
    <lineage>
        <taxon>Bacteria</taxon>
        <taxon>Pseudomonadati</taxon>
        <taxon>Pseudomonadota</taxon>
        <taxon>Gammaproteobacteria</taxon>
        <taxon>Oceanospirillales</taxon>
        <taxon>Hahellaceae</taxon>
        <taxon>Hahella</taxon>
    </lineage>
</organism>
<dbReference type="EMBL" id="CP000155">
    <property type="protein sequence ID" value="ABC27076.1"/>
    <property type="molecule type" value="Genomic_DNA"/>
</dbReference>
<proteinExistence type="predicted"/>
<dbReference type="SUPFAM" id="SSF50370">
    <property type="entry name" value="Ricin B-like lectins"/>
    <property type="match status" value="2"/>
</dbReference>
<keyword evidence="4" id="KW-1185">Reference proteome</keyword>
<dbReference type="eggNOG" id="COG2355">
    <property type="taxonomic scope" value="Bacteria"/>
</dbReference>
<dbReference type="CDD" id="cd23456">
    <property type="entry name" value="beta-trefoil_Ricin_SCDase"/>
    <property type="match status" value="1"/>
</dbReference>
<name>Q2SQJ8_HAHCH</name>
<evidence type="ECO:0000313" key="3">
    <source>
        <dbReference type="EMBL" id="ABC27076.1"/>
    </source>
</evidence>
<feature type="chain" id="PRO_5004215833" evidence="1">
    <location>
        <begin position="22"/>
        <end position="714"/>
    </location>
</feature>
<dbReference type="InterPro" id="IPR035992">
    <property type="entry name" value="Ricin_B-like_lectins"/>
</dbReference>
<dbReference type="SMART" id="SM00458">
    <property type="entry name" value="RICIN"/>
    <property type="match status" value="2"/>
</dbReference>
<evidence type="ECO:0000256" key="1">
    <source>
        <dbReference type="SAM" id="SignalP"/>
    </source>
</evidence>
<sequence length="714" mass="76904">MTTLRRTLTLTLLTTLLAACSDGPKVSQDAKVIEDAGALRPETVGTSEMVFESKQAVADVKPGSVIVSGASDNAPYGFLKRVKSKTEVDGDTVLSVEDAQLTDVVEEAEVSLSGALHPNASPAPRLAAKGMDLSARGITVYSPGESADLPDACADKDFRVAFEATEAAPYVTVTGCVGFSSNFIFDLEIEHFQATRAEFVVDSKIGSALALKSDVELASINQKTELARFDVEPINFQIGPIPVVVVPEIVLVMGVDGKVDVNVDISASHELSAQVGLLYADNRWSTVNESQQKFDMPLPQGDGSANARVYAGPEMEFMFYGVAGPGANIYVFSRMNADVDAVNPTKSNYELWAGAQAGASFRVEVFDKTLFKIHESNLIGYEGLIASSEYDGLAPPGTGKVIGVIGDAMQGKLVSGDDIIRDNLSGELVDLLKGLAANEDDSDGGYTVAEANARPRWRELKIAGRCLQPDYVGHLAMIRPVACDGGDKQKWWWDTNGAVHPKANAKLCIDGLGVTAGVNLALWGCHGGDNQEWVFEDGRMRNKRSESLFVTYEKDIFNWLDYAQLKSLKENTDKQFAQWGQEERVNGVAASHFRPLKNARTGLCLGVQTGSASPELQACGKASRQLWFYDSVARTLYNAAGDCLSHHSENYNGATLFVETCSTSTNQTFDFADGAIRTTADTAIVVDAYGSEEGAMVGQWMFHGGANQLWLWGE</sequence>
<feature type="domain" description="Ricin B lectin" evidence="2">
    <location>
        <begin position="593"/>
        <end position="713"/>
    </location>
</feature>
<feature type="signal peptide" evidence="1">
    <location>
        <begin position="1"/>
        <end position="21"/>
    </location>
</feature>
<dbReference type="KEGG" id="hch:HCH_00157"/>
<dbReference type="RefSeq" id="WP_011394153.1">
    <property type="nucleotide sequence ID" value="NC_007645.1"/>
</dbReference>
<accession>Q2SQJ8</accession>
<dbReference type="PROSITE" id="PS51257">
    <property type="entry name" value="PROKAR_LIPOPROTEIN"/>
    <property type="match status" value="1"/>
</dbReference>
<reference evidence="3 4" key="1">
    <citation type="journal article" date="2005" name="Nucleic Acids Res.">
        <title>Genomic blueprint of Hahella chejuensis, a marine microbe producing an algicidal agent.</title>
        <authorList>
            <person name="Jeong H."/>
            <person name="Yim J.H."/>
            <person name="Lee C."/>
            <person name="Choi S.-H."/>
            <person name="Park Y.K."/>
            <person name="Yoon S.H."/>
            <person name="Hur C.-G."/>
            <person name="Kang H.-Y."/>
            <person name="Kim D."/>
            <person name="Lee H.H."/>
            <person name="Park K.H."/>
            <person name="Park S.-H."/>
            <person name="Park H.-S."/>
            <person name="Lee H.K."/>
            <person name="Oh T.K."/>
            <person name="Kim J.F."/>
        </authorList>
    </citation>
    <scope>NUCLEOTIDE SEQUENCE [LARGE SCALE GENOMIC DNA]</scope>
    <source>
        <strain evidence="3 4">KCTC 2396</strain>
    </source>
</reference>
<evidence type="ECO:0000259" key="2">
    <source>
        <dbReference type="SMART" id="SM00458"/>
    </source>
</evidence>
<keyword evidence="3" id="KW-0430">Lectin</keyword>
<protein>
    <submittedName>
        <fullName evidence="3">Protein containing QXW lectin repeats</fullName>
    </submittedName>
</protein>
<dbReference type="OrthoDB" id="6071905at2"/>